<keyword evidence="4 7" id="KW-0472">Membrane</keyword>
<feature type="transmembrane region" description="Helical" evidence="7">
    <location>
        <begin position="6"/>
        <end position="28"/>
    </location>
</feature>
<dbReference type="PANTHER" id="PTHR33048:SF57">
    <property type="entry name" value="INTEGRAL MEMBRANE PROTEIN-RELATED"/>
    <property type="match status" value="1"/>
</dbReference>
<feature type="transmembrane region" description="Helical" evidence="7">
    <location>
        <begin position="159"/>
        <end position="179"/>
    </location>
</feature>
<protein>
    <recommendedName>
        <fullName evidence="8">Rhodopsin domain-containing protein</fullName>
    </recommendedName>
</protein>
<evidence type="ECO:0000259" key="8">
    <source>
        <dbReference type="Pfam" id="PF20684"/>
    </source>
</evidence>
<dbReference type="EMBL" id="LJZO01000001">
    <property type="protein sequence ID" value="ROW05401.1"/>
    <property type="molecule type" value="Genomic_DNA"/>
</dbReference>
<feature type="compositionally biased region" description="Basic and acidic residues" evidence="6">
    <location>
        <begin position="245"/>
        <end position="254"/>
    </location>
</feature>
<feature type="transmembrane region" description="Helical" evidence="7">
    <location>
        <begin position="35"/>
        <end position="61"/>
    </location>
</feature>
<dbReference type="InterPro" id="IPR052337">
    <property type="entry name" value="SAT4-like"/>
</dbReference>
<feature type="region of interest" description="Disordered" evidence="6">
    <location>
        <begin position="210"/>
        <end position="254"/>
    </location>
</feature>
<gene>
    <name evidence="9" type="ORF">VSDG_00564</name>
</gene>
<keyword evidence="2 7" id="KW-0812">Transmembrane</keyword>
<comment type="similarity">
    <text evidence="5">Belongs to the SAT4 family.</text>
</comment>
<keyword evidence="3 7" id="KW-1133">Transmembrane helix</keyword>
<keyword evidence="10" id="KW-1185">Reference proteome</keyword>
<feature type="transmembrane region" description="Helical" evidence="7">
    <location>
        <begin position="81"/>
        <end position="105"/>
    </location>
</feature>
<dbReference type="AlphaFoldDB" id="A0A423WPU3"/>
<dbReference type="Proteomes" id="UP000284375">
    <property type="component" value="Unassembled WGS sequence"/>
</dbReference>
<dbReference type="PANTHER" id="PTHR33048">
    <property type="entry name" value="PTH11-LIKE INTEGRAL MEMBRANE PROTEIN (AFU_ORTHOLOGUE AFUA_5G11245)"/>
    <property type="match status" value="1"/>
</dbReference>
<dbReference type="OrthoDB" id="5329176at2759"/>
<organism evidence="9 10">
    <name type="scientific">Cytospora chrysosperma</name>
    <name type="common">Cytospora canker fungus</name>
    <name type="synonym">Sphaeria chrysosperma</name>
    <dbReference type="NCBI Taxonomy" id="252740"/>
    <lineage>
        <taxon>Eukaryota</taxon>
        <taxon>Fungi</taxon>
        <taxon>Dikarya</taxon>
        <taxon>Ascomycota</taxon>
        <taxon>Pezizomycotina</taxon>
        <taxon>Sordariomycetes</taxon>
        <taxon>Sordariomycetidae</taxon>
        <taxon>Diaporthales</taxon>
        <taxon>Cytosporaceae</taxon>
        <taxon>Cytospora</taxon>
    </lineage>
</organism>
<accession>A0A423WPU3</accession>
<reference evidence="9 10" key="1">
    <citation type="submission" date="2015-09" db="EMBL/GenBank/DDBJ databases">
        <title>Host preference determinants of Valsa canker pathogens revealed by comparative genomics.</title>
        <authorList>
            <person name="Yin Z."/>
            <person name="Huang L."/>
        </authorList>
    </citation>
    <scope>NUCLEOTIDE SEQUENCE [LARGE SCALE GENOMIC DNA]</scope>
    <source>
        <strain evidence="9 10">YSFL</strain>
    </source>
</reference>
<evidence type="ECO:0000313" key="9">
    <source>
        <dbReference type="EMBL" id="ROW05401.1"/>
    </source>
</evidence>
<dbReference type="GO" id="GO:0016020">
    <property type="term" value="C:membrane"/>
    <property type="evidence" value="ECO:0007669"/>
    <property type="project" value="UniProtKB-SubCell"/>
</dbReference>
<sequence>MYQMMLAQQIIWAVSLGLSKLSILTLYVKVFSVDYFIIAARATAVIIVLWMLLVILGSFLICQPVAFNWDQTIVGHCGNSVTLWLSHGVLNIITDLIVLLLPMPYLYSLEMPLYNKLVLMVTFGLGLFLLDSVVIISAFRLYSLAHVDMTDVTYTVLMPILWSALEPCLAITLACVPLLRPLLGGRYSPTGTAKFGPPTKKMLSRTVTQKGSRKFNRLQDEASNTQLADENVDTEVELGTIPANKEPEIKTQEV</sequence>
<feature type="domain" description="Rhodopsin" evidence="8">
    <location>
        <begin position="5"/>
        <end position="183"/>
    </location>
</feature>
<evidence type="ECO:0000313" key="10">
    <source>
        <dbReference type="Proteomes" id="UP000284375"/>
    </source>
</evidence>
<name>A0A423WPU3_CYTCH</name>
<evidence type="ECO:0000256" key="2">
    <source>
        <dbReference type="ARBA" id="ARBA00022692"/>
    </source>
</evidence>
<comment type="subcellular location">
    <subcellularLocation>
        <location evidence="1">Membrane</location>
        <topology evidence="1">Multi-pass membrane protein</topology>
    </subcellularLocation>
</comment>
<proteinExistence type="inferred from homology"/>
<evidence type="ECO:0000256" key="3">
    <source>
        <dbReference type="ARBA" id="ARBA00022989"/>
    </source>
</evidence>
<dbReference type="InterPro" id="IPR049326">
    <property type="entry name" value="Rhodopsin_dom_fungi"/>
</dbReference>
<evidence type="ECO:0000256" key="7">
    <source>
        <dbReference type="SAM" id="Phobius"/>
    </source>
</evidence>
<evidence type="ECO:0000256" key="5">
    <source>
        <dbReference type="ARBA" id="ARBA00038359"/>
    </source>
</evidence>
<evidence type="ECO:0000256" key="1">
    <source>
        <dbReference type="ARBA" id="ARBA00004141"/>
    </source>
</evidence>
<comment type="caution">
    <text evidence="9">The sequence shown here is derived from an EMBL/GenBank/DDBJ whole genome shotgun (WGS) entry which is preliminary data.</text>
</comment>
<feature type="transmembrane region" description="Helical" evidence="7">
    <location>
        <begin position="117"/>
        <end position="139"/>
    </location>
</feature>
<evidence type="ECO:0000256" key="6">
    <source>
        <dbReference type="SAM" id="MobiDB-lite"/>
    </source>
</evidence>
<dbReference type="Pfam" id="PF20684">
    <property type="entry name" value="Fung_rhodopsin"/>
    <property type="match status" value="1"/>
</dbReference>
<evidence type="ECO:0000256" key="4">
    <source>
        <dbReference type="ARBA" id="ARBA00023136"/>
    </source>
</evidence>